<evidence type="ECO:0008006" key="3">
    <source>
        <dbReference type="Google" id="ProtNLM"/>
    </source>
</evidence>
<dbReference type="InterPro" id="IPR020818">
    <property type="entry name" value="Chaperonin_GroES"/>
</dbReference>
<dbReference type="InterPro" id="IPR037124">
    <property type="entry name" value="Chaperonin_GroES_sf"/>
</dbReference>
<accession>A0A0F9I624</accession>
<dbReference type="GO" id="GO:0044183">
    <property type="term" value="F:protein folding chaperone"/>
    <property type="evidence" value="ECO:0007669"/>
    <property type="project" value="InterPro"/>
</dbReference>
<evidence type="ECO:0000256" key="1">
    <source>
        <dbReference type="ARBA" id="ARBA00023186"/>
    </source>
</evidence>
<dbReference type="InterPro" id="IPR011032">
    <property type="entry name" value="GroES-like_sf"/>
</dbReference>
<dbReference type="EMBL" id="LAZR01022150">
    <property type="protein sequence ID" value="KKL82872.1"/>
    <property type="molecule type" value="Genomic_DNA"/>
</dbReference>
<dbReference type="PRINTS" id="PR00297">
    <property type="entry name" value="CHAPERONIN10"/>
</dbReference>
<dbReference type="Pfam" id="PF00166">
    <property type="entry name" value="Cpn10"/>
    <property type="match status" value="1"/>
</dbReference>
<dbReference type="GO" id="GO:0005524">
    <property type="term" value="F:ATP binding"/>
    <property type="evidence" value="ECO:0007669"/>
    <property type="project" value="InterPro"/>
</dbReference>
<gene>
    <name evidence="2" type="ORF">LCGC14_1980430</name>
</gene>
<reference evidence="2" key="1">
    <citation type="journal article" date="2015" name="Nature">
        <title>Complex archaea that bridge the gap between prokaryotes and eukaryotes.</title>
        <authorList>
            <person name="Spang A."/>
            <person name="Saw J.H."/>
            <person name="Jorgensen S.L."/>
            <person name="Zaremba-Niedzwiedzka K."/>
            <person name="Martijn J."/>
            <person name="Lind A.E."/>
            <person name="van Eijk R."/>
            <person name="Schleper C."/>
            <person name="Guy L."/>
            <person name="Ettema T.J."/>
        </authorList>
    </citation>
    <scope>NUCLEOTIDE SEQUENCE</scope>
</reference>
<dbReference type="AlphaFoldDB" id="A0A0F9I624"/>
<protein>
    <recommendedName>
        <fullName evidence="3">10 kDa chaperonin</fullName>
    </recommendedName>
</protein>
<organism evidence="2">
    <name type="scientific">marine sediment metagenome</name>
    <dbReference type="NCBI Taxonomy" id="412755"/>
    <lineage>
        <taxon>unclassified sequences</taxon>
        <taxon>metagenomes</taxon>
        <taxon>ecological metagenomes</taxon>
    </lineage>
</organism>
<name>A0A0F9I624_9ZZZZ</name>
<evidence type="ECO:0000313" key="2">
    <source>
        <dbReference type="EMBL" id="KKL82872.1"/>
    </source>
</evidence>
<dbReference type="Gene3D" id="2.30.33.40">
    <property type="entry name" value="GroES chaperonin"/>
    <property type="match status" value="1"/>
</dbReference>
<dbReference type="CDD" id="cd00320">
    <property type="entry name" value="cpn10"/>
    <property type="match status" value="1"/>
</dbReference>
<keyword evidence="1" id="KW-0143">Chaperone</keyword>
<sequence length="110" mass="12503">MNVYPVADRLLLIRCKPEELSDVIVIPDSVEMVQIPEFIIYKVGQGRLNRQTGIYNESLHREGDRVWLSSYTGTEFPTIKGLEESIIVIREEDVLMSDNSIFNTNSGKGD</sequence>
<comment type="caution">
    <text evidence="2">The sequence shown here is derived from an EMBL/GenBank/DDBJ whole genome shotgun (WGS) entry which is preliminary data.</text>
</comment>
<proteinExistence type="predicted"/>
<dbReference type="SUPFAM" id="SSF50129">
    <property type="entry name" value="GroES-like"/>
    <property type="match status" value="1"/>
</dbReference>